<dbReference type="EMBL" id="KT997802">
    <property type="protein sequence ID" value="ANO58235.1"/>
    <property type="molecule type" value="Genomic_DNA"/>
</dbReference>
<evidence type="ECO:0000259" key="1">
    <source>
        <dbReference type="Pfam" id="PF07995"/>
    </source>
</evidence>
<dbReference type="EMBL" id="KT997882">
    <property type="protein sequence ID" value="ANO58400.1"/>
    <property type="molecule type" value="Genomic_DNA"/>
</dbReference>
<name>A0A1B0Z2H9_9PROT</name>
<evidence type="ECO:0000313" key="2">
    <source>
        <dbReference type="EMBL" id="ANO58400.1"/>
    </source>
</evidence>
<dbReference type="SUPFAM" id="SSF50952">
    <property type="entry name" value="Soluble quinoprotein glucose dehydrogenase"/>
    <property type="match status" value="1"/>
</dbReference>
<sequence>MKKIGIIFLFFFLYLTSLHSKEVKLIKILDGLNNPWSLTFTDLNKVAVTEKSGNILTINLENKTIKKIKHNLNILEDGQGGLLDILYLNGTIWVSYSEDRGQGKSSTSIAKGTYNDEEIKFKNIFRANPPIDSGYHFGSRLVIKDNYLFASVGERGQGMIAQDPTQHPGSIIRIHLDGSIPKDNPKFKGKDNWLPEIYQIGVRNPQGMALSPFDQKIYLSNHGAKGGDWFGTANFGENYGWKILGWGGTNYSGTKIGPKWKSGFTKPIYYWVPSIAVSAITIYKGKKFSEWNGHALITSLKDQSLRKLIFSDNKSSREDIIFKGKIGRIRDIKVEEKTGKIYLLSDEGSFWKLKK</sequence>
<dbReference type="Pfam" id="PF07995">
    <property type="entry name" value="GSDH"/>
    <property type="match status" value="1"/>
</dbReference>
<protein>
    <submittedName>
        <fullName evidence="2">Glucose/sorbosone dehydrogenase</fullName>
    </submittedName>
</protein>
<dbReference type="PANTHER" id="PTHR19328:SF75">
    <property type="entry name" value="ALDOSE SUGAR DEHYDROGENASE YLII"/>
    <property type="match status" value="1"/>
</dbReference>
<proteinExistence type="predicted"/>
<organism evidence="2">
    <name type="scientific">uncultured Alphaproteobacteria bacterium</name>
    <dbReference type="NCBI Taxonomy" id="91750"/>
    <lineage>
        <taxon>Bacteria</taxon>
        <taxon>Pseudomonadati</taxon>
        <taxon>Pseudomonadota</taxon>
        <taxon>Alphaproteobacteria</taxon>
        <taxon>environmental samples</taxon>
    </lineage>
</organism>
<dbReference type="Gene3D" id="2.120.10.30">
    <property type="entry name" value="TolB, C-terminal domain"/>
    <property type="match status" value="1"/>
</dbReference>
<dbReference type="InterPro" id="IPR012938">
    <property type="entry name" value="Glc/Sorbosone_DH"/>
</dbReference>
<feature type="domain" description="Glucose/Sorbosone dehydrogenase" evidence="1">
    <location>
        <begin position="32"/>
        <end position="347"/>
    </location>
</feature>
<dbReference type="PANTHER" id="PTHR19328">
    <property type="entry name" value="HEDGEHOG-INTERACTING PROTEIN"/>
    <property type="match status" value="1"/>
</dbReference>
<dbReference type="InterPro" id="IPR011041">
    <property type="entry name" value="Quinoprot_gluc/sorb_DH_b-prop"/>
</dbReference>
<dbReference type="AlphaFoldDB" id="A0A1B0Z2H9"/>
<accession>A0A1B0Z2H9</accession>
<reference evidence="2" key="1">
    <citation type="submission" date="2015-11" db="EMBL/GenBank/DDBJ databases">
        <title>Genomes of Abundant and Widespread Viruses from the Deep Ocean.</title>
        <authorList>
            <person name="Mizuno C.M."/>
            <person name="Ghai R."/>
            <person name="Saghai A."/>
            <person name="Lopez-Garcia P."/>
            <person name="Rodriguez-Valera F."/>
        </authorList>
    </citation>
    <scope>NUCLEOTIDE SEQUENCE</scope>
</reference>
<dbReference type="InterPro" id="IPR011042">
    <property type="entry name" value="6-blade_b-propeller_TolB-like"/>
</dbReference>